<gene>
    <name evidence="8" type="ORF">SAMN05428964_109104</name>
</gene>
<dbReference type="Pfam" id="PF04055">
    <property type="entry name" value="Radical_SAM"/>
    <property type="match status" value="1"/>
</dbReference>
<dbReference type="Proteomes" id="UP000219068">
    <property type="component" value="Unassembled WGS sequence"/>
</dbReference>
<dbReference type="SFLD" id="SFLDS00029">
    <property type="entry name" value="Radical_SAM"/>
    <property type="match status" value="1"/>
</dbReference>
<protein>
    <submittedName>
        <fullName evidence="8">23S rRNA (Adenine2503-C2)-methyltransferase</fullName>
    </submittedName>
</protein>
<dbReference type="PANTHER" id="PTHR30544:SF5">
    <property type="entry name" value="RADICAL SAM CORE DOMAIN-CONTAINING PROTEIN"/>
    <property type="match status" value="1"/>
</dbReference>
<dbReference type="GO" id="GO:0046872">
    <property type="term" value="F:metal ion binding"/>
    <property type="evidence" value="ECO:0007669"/>
    <property type="project" value="UniProtKB-KW"/>
</dbReference>
<dbReference type="RefSeq" id="WP_142994628.1">
    <property type="nucleotide sequence ID" value="NZ_OBMM01000009.1"/>
</dbReference>
<keyword evidence="6" id="KW-0411">Iron-sulfur</keyword>
<evidence type="ECO:0000313" key="9">
    <source>
        <dbReference type="Proteomes" id="UP000219068"/>
    </source>
</evidence>
<evidence type="ECO:0000259" key="7">
    <source>
        <dbReference type="PROSITE" id="PS51918"/>
    </source>
</evidence>
<dbReference type="Gene3D" id="3.20.20.70">
    <property type="entry name" value="Aldolase class I"/>
    <property type="match status" value="1"/>
</dbReference>
<dbReference type="GO" id="GO:0070475">
    <property type="term" value="P:rRNA base methylation"/>
    <property type="evidence" value="ECO:0007669"/>
    <property type="project" value="TreeGrafter"/>
</dbReference>
<dbReference type="PROSITE" id="PS51918">
    <property type="entry name" value="RADICAL_SAM"/>
    <property type="match status" value="1"/>
</dbReference>
<keyword evidence="4" id="KW-0479">Metal-binding</keyword>
<dbReference type="InterPro" id="IPR007197">
    <property type="entry name" value="rSAM"/>
</dbReference>
<dbReference type="InterPro" id="IPR013785">
    <property type="entry name" value="Aldolase_TIM"/>
</dbReference>
<evidence type="ECO:0000256" key="2">
    <source>
        <dbReference type="ARBA" id="ARBA00022485"/>
    </source>
</evidence>
<dbReference type="GO" id="GO:0030488">
    <property type="term" value="P:tRNA methylation"/>
    <property type="evidence" value="ECO:0007669"/>
    <property type="project" value="TreeGrafter"/>
</dbReference>
<name>A0A285U2B8_9PROT</name>
<dbReference type="InterPro" id="IPR040072">
    <property type="entry name" value="Methyltransferase_A"/>
</dbReference>
<reference evidence="8 9" key="1">
    <citation type="submission" date="2017-08" db="EMBL/GenBank/DDBJ databases">
        <authorList>
            <person name="de Groot N.N."/>
        </authorList>
    </citation>
    <scope>NUCLEOTIDE SEQUENCE [LARGE SCALE GENOMIC DNA]</scope>
    <source>
        <strain evidence="8 9">USBA 78</strain>
    </source>
</reference>
<dbReference type="PANTHER" id="PTHR30544">
    <property type="entry name" value="23S RRNA METHYLTRANSFERASE"/>
    <property type="match status" value="1"/>
</dbReference>
<evidence type="ECO:0000256" key="1">
    <source>
        <dbReference type="ARBA" id="ARBA00001966"/>
    </source>
</evidence>
<evidence type="ECO:0000256" key="4">
    <source>
        <dbReference type="ARBA" id="ARBA00022723"/>
    </source>
</evidence>
<dbReference type="InterPro" id="IPR058240">
    <property type="entry name" value="rSAM_sf"/>
</dbReference>
<dbReference type="GO" id="GO:0051539">
    <property type="term" value="F:4 iron, 4 sulfur cluster binding"/>
    <property type="evidence" value="ECO:0007669"/>
    <property type="project" value="UniProtKB-KW"/>
</dbReference>
<keyword evidence="5" id="KW-0408">Iron</keyword>
<dbReference type="AlphaFoldDB" id="A0A285U2B8"/>
<dbReference type="SUPFAM" id="SSF102114">
    <property type="entry name" value="Radical SAM enzymes"/>
    <property type="match status" value="1"/>
</dbReference>
<dbReference type="GO" id="GO:0008168">
    <property type="term" value="F:methyltransferase activity"/>
    <property type="evidence" value="ECO:0007669"/>
    <property type="project" value="UniProtKB-KW"/>
</dbReference>
<keyword evidence="3" id="KW-0949">S-adenosyl-L-methionine</keyword>
<keyword evidence="8" id="KW-0808">Transferase</keyword>
<dbReference type="EMBL" id="OBMM01000009">
    <property type="protein sequence ID" value="SOC30556.1"/>
    <property type="molecule type" value="Genomic_DNA"/>
</dbReference>
<keyword evidence="8" id="KW-0489">Methyltransferase</keyword>
<organism evidence="8 9">
    <name type="scientific">Thalassospira xiamenensis</name>
    <dbReference type="NCBI Taxonomy" id="220697"/>
    <lineage>
        <taxon>Bacteria</taxon>
        <taxon>Pseudomonadati</taxon>
        <taxon>Pseudomonadota</taxon>
        <taxon>Alphaproteobacteria</taxon>
        <taxon>Rhodospirillales</taxon>
        <taxon>Thalassospiraceae</taxon>
        <taxon>Thalassospira</taxon>
    </lineage>
</organism>
<evidence type="ECO:0000256" key="3">
    <source>
        <dbReference type="ARBA" id="ARBA00022691"/>
    </source>
</evidence>
<dbReference type="CDD" id="cd01335">
    <property type="entry name" value="Radical_SAM"/>
    <property type="match status" value="1"/>
</dbReference>
<proteinExistence type="predicted"/>
<feature type="domain" description="Radical SAM core" evidence="7">
    <location>
        <begin position="28"/>
        <end position="250"/>
    </location>
</feature>
<evidence type="ECO:0000313" key="8">
    <source>
        <dbReference type="EMBL" id="SOC30556.1"/>
    </source>
</evidence>
<evidence type="ECO:0000256" key="5">
    <source>
        <dbReference type="ARBA" id="ARBA00023004"/>
    </source>
</evidence>
<sequence length="270" mass="30297">MHNGKHELVSRFPVSFKDHIASVVVVNTERRASISIPTQVGCPVKCSFCISTQQPYRRRLHPREMMMAIHHGYENIRPGVPVTVAFSGEGDACLNARAVAEVAQGISNRSMTVDKLRFSTSGTNSRAIEVLANISARKTLQLSLHSAVQSTRRRLIPVSDDLDGIASVFRRRLGAFDGIRLNYVLMRGINDTPEEIEALKRWGNDDWLITLSPLMGNRALQLSAEEVSVIADQLVASGRRVRVFKDVGRKLEETNYPLLTYQERQPMQRM</sequence>
<keyword evidence="2" id="KW-0004">4Fe-4S</keyword>
<evidence type="ECO:0000256" key="6">
    <source>
        <dbReference type="ARBA" id="ARBA00023014"/>
    </source>
</evidence>
<accession>A0A285U2B8</accession>
<comment type="cofactor">
    <cofactor evidence="1">
        <name>[4Fe-4S] cluster</name>
        <dbReference type="ChEBI" id="CHEBI:49883"/>
    </cofactor>
</comment>